<proteinExistence type="predicted"/>
<dbReference type="AlphaFoldDB" id="A0A6J4VJF7"/>
<protein>
    <submittedName>
        <fullName evidence="1">Uncharacterized protein</fullName>
    </submittedName>
</protein>
<sequence>ALSLRPGCGLWPPSRRDRLAQAKRLGPVVL</sequence>
<feature type="non-terminal residue" evidence="1">
    <location>
        <position position="1"/>
    </location>
</feature>
<reference evidence="1" key="1">
    <citation type="submission" date="2020-02" db="EMBL/GenBank/DDBJ databases">
        <authorList>
            <person name="Meier V. D."/>
        </authorList>
    </citation>
    <scope>NUCLEOTIDE SEQUENCE</scope>
    <source>
        <strain evidence="1">AVDCRST_MAG87</strain>
    </source>
</reference>
<evidence type="ECO:0000313" key="1">
    <source>
        <dbReference type="EMBL" id="CAA9579814.1"/>
    </source>
</evidence>
<accession>A0A6J4VJF7</accession>
<feature type="non-terminal residue" evidence="1">
    <location>
        <position position="30"/>
    </location>
</feature>
<gene>
    <name evidence="1" type="ORF">AVDCRST_MAG87-3216</name>
</gene>
<dbReference type="EMBL" id="CADCWJ010000708">
    <property type="protein sequence ID" value="CAA9579814.1"/>
    <property type="molecule type" value="Genomic_DNA"/>
</dbReference>
<name>A0A6J4VJF7_9BACT</name>
<organism evidence="1">
    <name type="scientific">uncultured Thermomicrobiales bacterium</name>
    <dbReference type="NCBI Taxonomy" id="1645740"/>
    <lineage>
        <taxon>Bacteria</taxon>
        <taxon>Pseudomonadati</taxon>
        <taxon>Thermomicrobiota</taxon>
        <taxon>Thermomicrobia</taxon>
        <taxon>Thermomicrobiales</taxon>
        <taxon>environmental samples</taxon>
    </lineage>
</organism>